<evidence type="ECO:0000313" key="6">
    <source>
        <dbReference type="Proteomes" id="UP000285376"/>
    </source>
</evidence>
<dbReference type="PANTHER" id="PTHR32319">
    <property type="entry name" value="BACTERIAL HEMOLYSIN-LIKE PROTEIN"/>
    <property type="match status" value="1"/>
</dbReference>
<protein>
    <submittedName>
        <fullName evidence="5">TlyA family RNA methyltransferase</fullName>
    </submittedName>
</protein>
<dbReference type="Gene3D" id="3.10.290.10">
    <property type="entry name" value="RNA-binding S4 domain"/>
    <property type="match status" value="1"/>
</dbReference>
<dbReference type="InterPro" id="IPR047048">
    <property type="entry name" value="TlyA"/>
</dbReference>
<dbReference type="PIRSF" id="PIRSF005578">
    <property type="entry name" value="TlyA"/>
    <property type="match status" value="1"/>
</dbReference>
<dbReference type="Pfam" id="PF01479">
    <property type="entry name" value="S4"/>
    <property type="match status" value="1"/>
</dbReference>
<dbReference type="SMART" id="SM00363">
    <property type="entry name" value="S4"/>
    <property type="match status" value="1"/>
</dbReference>
<evidence type="ECO:0000256" key="3">
    <source>
        <dbReference type="PROSITE-ProRule" id="PRU00182"/>
    </source>
</evidence>
<dbReference type="InterPro" id="IPR036986">
    <property type="entry name" value="S4_RNA-bd_sf"/>
</dbReference>
<dbReference type="PANTHER" id="PTHR32319:SF0">
    <property type="entry name" value="BACTERIAL HEMOLYSIN-LIKE PROTEIN"/>
    <property type="match status" value="1"/>
</dbReference>
<dbReference type="CDD" id="cd02440">
    <property type="entry name" value="AdoMet_MTases"/>
    <property type="match status" value="1"/>
</dbReference>
<evidence type="ECO:0000256" key="1">
    <source>
        <dbReference type="ARBA" id="ARBA00022884"/>
    </source>
</evidence>
<evidence type="ECO:0000256" key="2">
    <source>
        <dbReference type="ARBA" id="ARBA00029460"/>
    </source>
</evidence>
<dbReference type="AlphaFoldDB" id="A0A417ZAJ5"/>
<dbReference type="InterPro" id="IPR004538">
    <property type="entry name" value="Hemolysin_A/TlyA"/>
</dbReference>
<dbReference type="RefSeq" id="WP_118912546.1">
    <property type="nucleotide sequence ID" value="NZ_CBCRVH010000002.1"/>
</dbReference>
<dbReference type="InterPro" id="IPR002942">
    <property type="entry name" value="S4_RNA-bd"/>
</dbReference>
<feature type="domain" description="RNA-binding S4" evidence="4">
    <location>
        <begin position="5"/>
        <end position="68"/>
    </location>
</feature>
<dbReference type="SUPFAM" id="SSF53335">
    <property type="entry name" value="S-adenosyl-L-methionine-dependent methyltransferases"/>
    <property type="match status" value="1"/>
</dbReference>
<keyword evidence="1 3" id="KW-0694">RNA-binding</keyword>
<comment type="caution">
    <text evidence="5">The sequence shown here is derived from an EMBL/GenBank/DDBJ whole genome shotgun (WGS) entry which is preliminary data.</text>
</comment>
<dbReference type="Pfam" id="PF01728">
    <property type="entry name" value="FtsJ"/>
    <property type="match status" value="1"/>
</dbReference>
<reference evidence="5 6" key="1">
    <citation type="submission" date="2018-08" db="EMBL/GenBank/DDBJ databases">
        <title>Whole genome sequence analysis of Dermacoccus abyssi bacteria isolated from Deep Mariana trench Micromonospora spp reveals genes involved in the environmental adaptation and production of secondary metabolites.</title>
        <authorList>
            <person name="Abdel-Mageed W.M."/>
            <person name="Lehri B."/>
            <person name="Nouioui I."/>
            <person name="Goodfellow I."/>
            <person name="Jaspars M."/>
            <person name="Karlyshev A."/>
        </authorList>
    </citation>
    <scope>NUCLEOTIDE SEQUENCE [LARGE SCALE GENOMIC DNA]</scope>
    <source>
        <strain evidence="5 6">MT1.1</strain>
    </source>
</reference>
<dbReference type="InterPro" id="IPR029063">
    <property type="entry name" value="SAM-dependent_MTases_sf"/>
</dbReference>
<keyword evidence="5" id="KW-0808">Transferase</keyword>
<accession>A0A417ZAJ5</accession>
<dbReference type="InterPro" id="IPR002877">
    <property type="entry name" value="RNA_MeTrfase_FtsJ_dom"/>
</dbReference>
<proteinExistence type="inferred from homology"/>
<sequence>MSGQTRLDAALVERGLVRSRAQAKEALARGSVAVNGQIERKASTKVADADVVTTSEERDPYVGRAARKLLAALEAFPDFAGAVSGARAVDVGASTGGFTQVLLERGATHVVALDVGHGQLAEPVKSDPRVTDLEGLNIRDVVSRDTVDGSPFDLVVSDLSFISLTLALPHMNFLLAEAGHLVVLVKPQFEVGRERLGRTGVVTSRDQRRESLERVLATATGLSLVVHGIAWSPMVGTHGNHEYLVWLRRENQGIGLDDETLRATIDQLTGRDDT</sequence>
<keyword evidence="5" id="KW-0489">Methyltransferase</keyword>
<dbReference type="Proteomes" id="UP000285376">
    <property type="component" value="Unassembled WGS sequence"/>
</dbReference>
<evidence type="ECO:0000259" key="4">
    <source>
        <dbReference type="SMART" id="SM00363"/>
    </source>
</evidence>
<dbReference type="Gene3D" id="3.40.50.150">
    <property type="entry name" value="Vaccinia Virus protein VP39"/>
    <property type="match status" value="1"/>
</dbReference>
<dbReference type="SUPFAM" id="SSF55174">
    <property type="entry name" value="Alpha-L RNA-binding motif"/>
    <property type="match status" value="1"/>
</dbReference>
<dbReference type="GO" id="GO:0008168">
    <property type="term" value="F:methyltransferase activity"/>
    <property type="evidence" value="ECO:0007669"/>
    <property type="project" value="UniProtKB-KW"/>
</dbReference>
<dbReference type="PROSITE" id="PS50889">
    <property type="entry name" value="S4"/>
    <property type="match status" value="1"/>
</dbReference>
<evidence type="ECO:0000313" key="5">
    <source>
        <dbReference type="EMBL" id="RHW47665.1"/>
    </source>
</evidence>
<dbReference type="CDD" id="cd00165">
    <property type="entry name" value="S4"/>
    <property type="match status" value="1"/>
</dbReference>
<dbReference type="GO" id="GO:0003723">
    <property type="term" value="F:RNA binding"/>
    <property type="evidence" value="ECO:0007669"/>
    <property type="project" value="UniProtKB-KW"/>
</dbReference>
<comment type="similarity">
    <text evidence="2">Belongs to the TlyA family.</text>
</comment>
<gene>
    <name evidence="5" type="ORF">D1832_02970</name>
</gene>
<name>A0A417ZAJ5_9MICO</name>
<dbReference type="EMBL" id="QWLM01000002">
    <property type="protein sequence ID" value="RHW47665.1"/>
    <property type="molecule type" value="Genomic_DNA"/>
</dbReference>
<dbReference type="GO" id="GO:0032259">
    <property type="term" value="P:methylation"/>
    <property type="evidence" value="ECO:0007669"/>
    <property type="project" value="UniProtKB-KW"/>
</dbReference>
<organism evidence="5 6">
    <name type="scientific">Dermacoccus abyssi</name>
    <dbReference type="NCBI Taxonomy" id="322596"/>
    <lineage>
        <taxon>Bacteria</taxon>
        <taxon>Bacillati</taxon>
        <taxon>Actinomycetota</taxon>
        <taxon>Actinomycetes</taxon>
        <taxon>Micrococcales</taxon>
        <taxon>Dermacoccaceae</taxon>
        <taxon>Dermacoccus</taxon>
    </lineage>
</organism>